<proteinExistence type="predicted"/>
<dbReference type="PANTHER" id="PTHR24148">
    <property type="entry name" value="ANKYRIN REPEAT DOMAIN-CONTAINING PROTEIN 39 HOMOLOG-RELATED"/>
    <property type="match status" value="1"/>
</dbReference>
<evidence type="ECO:0000313" key="4">
    <source>
        <dbReference type="Proteomes" id="UP000277212"/>
    </source>
</evidence>
<dbReference type="InterPro" id="IPR010730">
    <property type="entry name" value="HET"/>
</dbReference>
<accession>A0A3M2S4B5</accession>
<comment type="caution">
    <text evidence="3">The sequence shown here is derived from an EMBL/GenBank/DDBJ whole genome shotgun (WGS) entry which is preliminary data.</text>
</comment>
<dbReference type="Proteomes" id="UP000277212">
    <property type="component" value="Unassembled WGS sequence"/>
</dbReference>
<dbReference type="InterPro" id="IPR052895">
    <property type="entry name" value="HetReg/Transcr_Mod"/>
</dbReference>
<dbReference type="EMBL" id="NKUJ01000137">
    <property type="protein sequence ID" value="RMJ12413.1"/>
    <property type="molecule type" value="Genomic_DNA"/>
</dbReference>
<feature type="domain" description="Heterokaryon incompatibility" evidence="2">
    <location>
        <begin position="103"/>
        <end position="243"/>
    </location>
</feature>
<dbReference type="OrthoDB" id="2157530at2759"/>
<evidence type="ECO:0000259" key="2">
    <source>
        <dbReference type="Pfam" id="PF06985"/>
    </source>
</evidence>
<dbReference type="AlphaFoldDB" id="A0A3M2S4B5"/>
<protein>
    <recommendedName>
        <fullName evidence="2">Heterokaryon incompatibility domain-containing protein</fullName>
    </recommendedName>
</protein>
<name>A0A3M2S4B5_9HYPO</name>
<sequence length="979" mass="113097">MGDAQDECGCDRPDIFAKSDMSEILQRCRGCGYLVNFEGMRQRAVDTYYKDDQPIENPERYPDSERMDPNTHLRVLHLNGGRPDIDILSGTFELVSITKLPEYEAVSYCWGGNDGDYTKSEFIIIDKMVFPITKNCAAVLRKLRKPSYTRLIWVDSLCINQNDANERSTQVKQMGKVYSGAQMVHICLGDRADGIPREAFNVLESIGKPESSAHKEGIDQPKVNAVDTLFTQVYFSRMWVIQEVLLARDAQLHWGIETLPWRPLDEKRLKVAKDWAIDDFMPAWMRIQATNKNFRKSELLGELLFSAMGSKASNPRDKVYGIYGLLFDAEEEGLTVDYGLSVKQVFTNMAVHLIEKHKALSAVLRHAKHKSPLIEGERLPSWVPDFRSSCAPRSLSILFDESNDLQICSRISSKEVVFGLEGGELSLWGHRLRIFHDRHKAFTVPSKVVQCSIGEQELKWEIQAQFQVDFNPDEHIVFWMSNGLTLHLKRHPAREDTYTLLGECVLKNSGPFPTLVVHNRHASFADAMFGLEPQYLTSLWEVYTYFGRFIRHYTQRNGYRPFMLPDRWTDTEETNRVVNAYRVFCSLGVFSEHRRKRHNEDPGERYDGQRKDAARQWMFSLGAIQKANRKDMFSRTGYDSKDMFSRTGHDSEDTFGRRRHKDSVDPEIERMFDFESFWEDQATWTTLHSLNAVLQHPKSYDIRKITELCESWLQHYERAKHLIEKLLWKTGQDTALGIEILEELTAWETTTERLSKESQWAEGVFWPFEKPPSVEVRGDNQDTTLIPPLIRESTPPFSCSFGWERFLCFLQPRGEAPIISNDNGDCKEEDDSNNKKPKLETEEPVLQSEALAGMPAWDKDSKAEDPNAESSKAEEGETKDSPHDKQMMPDWVIKNNFKGVRLKLKECEDGYVWHRSAEYVLGPWGDEWAEVIRLIPRLFTAKAQLNLEKLLQLEETCLKRGAWRKENMEICQAEIITLV</sequence>
<organism evidence="3 4">
    <name type="scientific">Fusarium kuroshium</name>
    <dbReference type="NCBI Taxonomy" id="2010991"/>
    <lineage>
        <taxon>Eukaryota</taxon>
        <taxon>Fungi</taxon>
        <taxon>Dikarya</taxon>
        <taxon>Ascomycota</taxon>
        <taxon>Pezizomycotina</taxon>
        <taxon>Sordariomycetes</taxon>
        <taxon>Hypocreomycetidae</taxon>
        <taxon>Hypocreales</taxon>
        <taxon>Nectriaceae</taxon>
        <taxon>Fusarium</taxon>
        <taxon>Fusarium solani species complex</taxon>
    </lineage>
</organism>
<evidence type="ECO:0000256" key="1">
    <source>
        <dbReference type="SAM" id="MobiDB-lite"/>
    </source>
</evidence>
<gene>
    <name evidence="3" type="ORF">CDV36_007937</name>
</gene>
<dbReference type="STRING" id="2010991.A0A3M2S4B5"/>
<feature type="compositionally biased region" description="Basic and acidic residues" evidence="1">
    <location>
        <begin position="857"/>
        <end position="887"/>
    </location>
</feature>
<evidence type="ECO:0000313" key="3">
    <source>
        <dbReference type="EMBL" id="RMJ12413.1"/>
    </source>
</evidence>
<dbReference type="PANTHER" id="PTHR24148:SF64">
    <property type="entry name" value="HETEROKARYON INCOMPATIBILITY DOMAIN-CONTAINING PROTEIN"/>
    <property type="match status" value="1"/>
</dbReference>
<keyword evidence="4" id="KW-1185">Reference proteome</keyword>
<reference evidence="3 4" key="1">
    <citation type="submission" date="2017-06" db="EMBL/GenBank/DDBJ databases">
        <title>Comparative genomic analysis of Ambrosia Fusariam Clade fungi.</title>
        <authorList>
            <person name="Stajich J.E."/>
            <person name="Carrillo J."/>
            <person name="Kijimoto T."/>
            <person name="Eskalen A."/>
            <person name="O'Donnell K."/>
            <person name="Kasson M."/>
        </authorList>
    </citation>
    <scope>NUCLEOTIDE SEQUENCE [LARGE SCALE GENOMIC DNA]</scope>
    <source>
        <strain evidence="3">UCR3666</strain>
    </source>
</reference>
<feature type="compositionally biased region" description="Basic and acidic residues" evidence="1">
    <location>
        <begin position="832"/>
        <end position="841"/>
    </location>
</feature>
<feature type="region of interest" description="Disordered" evidence="1">
    <location>
        <begin position="819"/>
        <end position="887"/>
    </location>
</feature>
<dbReference type="Pfam" id="PF06985">
    <property type="entry name" value="HET"/>
    <property type="match status" value="1"/>
</dbReference>